<evidence type="ECO:0000256" key="4">
    <source>
        <dbReference type="ARBA" id="ARBA00023015"/>
    </source>
</evidence>
<dbReference type="InterPro" id="IPR013088">
    <property type="entry name" value="Znf_NHR/GATA"/>
</dbReference>
<sequence length="253" mass="26044">MFHWCGNGSGGVSTAAAAAAAPSFSNLFPVSGKETAADDAVDGVSGGVTSSSSVDCTLTLGTTHTRHLPASSSSARILQRSSSASPSLCLDIMSRQGNHQPSPTKAGAAGGGNSGGNLNGDPHLLARRCANCDTTSTPLWRNGPRGPKSLCNACGIRYKKEERRAAASSPAMAMPAGGDGISYAYAMGPAATQHAWSCYAPSEGVVKSSAISVYGSEVEEPRREVYRLPPWRLNVVPSQFPPVGSLDGLSQYQ</sequence>
<evidence type="ECO:0000256" key="5">
    <source>
        <dbReference type="ARBA" id="ARBA00023125"/>
    </source>
</evidence>
<dbReference type="EMBL" id="JBBWWR010000011">
    <property type="protein sequence ID" value="KAK8959861.1"/>
    <property type="molecule type" value="Genomic_DNA"/>
</dbReference>
<keyword evidence="2 8" id="KW-0863">Zinc-finger</keyword>
<keyword evidence="5" id="KW-0238">DNA-binding</keyword>
<keyword evidence="6" id="KW-0804">Transcription</keyword>
<evidence type="ECO:0000256" key="3">
    <source>
        <dbReference type="ARBA" id="ARBA00022833"/>
    </source>
</evidence>
<reference evidence="11 12" key="1">
    <citation type="journal article" date="2022" name="Nat. Plants">
        <title>Genomes of leafy and leafless Platanthera orchids illuminate the evolution of mycoheterotrophy.</title>
        <authorList>
            <person name="Li M.H."/>
            <person name="Liu K.W."/>
            <person name="Li Z."/>
            <person name="Lu H.C."/>
            <person name="Ye Q.L."/>
            <person name="Zhang D."/>
            <person name="Wang J.Y."/>
            <person name="Li Y.F."/>
            <person name="Zhong Z.M."/>
            <person name="Liu X."/>
            <person name="Yu X."/>
            <person name="Liu D.K."/>
            <person name="Tu X.D."/>
            <person name="Liu B."/>
            <person name="Hao Y."/>
            <person name="Liao X.Y."/>
            <person name="Jiang Y.T."/>
            <person name="Sun W.H."/>
            <person name="Chen J."/>
            <person name="Chen Y.Q."/>
            <person name="Ai Y."/>
            <person name="Zhai J.W."/>
            <person name="Wu S.S."/>
            <person name="Zhou Z."/>
            <person name="Hsiao Y.Y."/>
            <person name="Wu W.L."/>
            <person name="Chen Y.Y."/>
            <person name="Lin Y.F."/>
            <person name="Hsu J.L."/>
            <person name="Li C.Y."/>
            <person name="Wang Z.W."/>
            <person name="Zhao X."/>
            <person name="Zhong W.Y."/>
            <person name="Ma X.K."/>
            <person name="Ma L."/>
            <person name="Huang J."/>
            <person name="Chen G.Z."/>
            <person name="Huang M.Z."/>
            <person name="Huang L."/>
            <person name="Peng D.H."/>
            <person name="Luo Y.B."/>
            <person name="Zou S.Q."/>
            <person name="Chen S.P."/>
            <person name="Lan S."/>
            <person name="Tsai W.C."/>
            <person name="Van de Peer Y."/>
            <person name="Liu Z.J."/>
        </authorList>
    </citation>
    <scope>NUCLEOTIDE SEQUENCE [LARGE SCALE GENOMIC DNA]</scope>
    <source>
        <strain evidence="11">Lor288</strain>
    </source>
</reference>
<evidence type="ECO:0000259" key="10">
    <source>
        <dbReference type="PROSITE" id="PS50114"/>
    </source>
</evidence>
<keyword evidence="3" id="KW-0862">Zinc</keyword>
<evidence type="ECO:0000256" key="2">
    <source>
        <dbReference type="ARBA" id="ARBA00022771"/>
    </source>
</evidence>
<protein>
    <submittedName>
        <fullName evidence="11">GATA transcription factor 20</fullName>
    </submittedName>
</protein>
<feature type="compositionally biased region" description="Gly residues" evidence="9">
    <location>
        <begin position="108"/>
        <end position="118"/>
    </location>
</feature>
<dbReference type="PROSITE" id="PS50114">
    <property type="entry name" value="GATA_ZN_FINGER_2"/>
    <property type="match status" value="1"/>
</dbReference>
<feature type="region of interest" description="Disordered" evidence="9">
    <location>
        <begin position="93"/>
        <end position="119"/>
    </location>
</feature>
<dbReference type="Proteomes" id="UP001412067">
    <property type="component" value="Unassembled WGS sequence"/>
</dbReference>
<gene>
    <name evidence="11" type="primary">GATA20</name>
    <name evidence="11" type="ORF">KSP40_PGU016485</name>
</gene>
<evidence type="ECO:0000256" key="6">
    <source>
        <dbReference type="ARBA" id="ARBA00023163"/>
    </source>
</evidence>
<evidence type="ECO:0000256" key="8">
    <source>
        <dbReference type="PROSITE-ProRule" id="PRU00094"/>
    </source>
</evidence>
<evidence type="ECO:0000256" key="9">
    <source>
        <dbReference type="SAM" id="MobiDB-lite"/>
    </source>
</evidence>
<proteinExistence type="inferred from homology"/>
<dbReference type="CDD" id="cd00202">
    <property type="entry name" value="ZnF_GATA"/>
    <property type="match status" value="1"/>
</dbReference>
<evidence type="ECO:0000313" key="12">
    <source>
        <dbReference type="Proteomes" id="UP001412067"/>
    </source>
</evidence>
<evidence type="ECO:0000256" key="7">
    <source>
        <dbReference type="ARBA" id="ARBA00024019"/>
    </source>
</evidence>
<keyword evidence="12" id="KW-1185">Reference proteome</keyword>
<accession>A0ABR2M7J1</accession>
<comment type="similarity">
    <text evidence="7">Belongs to the type IV zinc-finger family. Class B subfamily.</text>
</comment>
<dbReference type="SMART" id="SM00401">
    <property type="entry name" value="ZnF_GATA"/>
    <property type="match status" value="1"/>
</dbReference>
<evidence type="ECO:0000256" key="1">
    <source>
        <dbReference type="ARBA" id="ARBA00022723"/>
    </source>
</evidence>
<dbReference type="PANTHER" id="PTHR46813:SF16">
    <property type="entry name" value="GATA TRANSCRIPTION FACTOR 18"/>
    <property type="match status" value="1"/>
</dbReference>
<dbReference type="Gene3D" id="3.30.50.10">
    <property type="entry name" value="Erythroid Transcription Factor GATA-1, subunit A"/>
    <property type="match status" value="1"/>
</dbReference>
<evidence type="ECO:0000313" key="11">
    <source>
        <dbReference type="EMBL" id="KAK8959861.1"/>
    </source>
</evidence>
<organism evidence="11 12">
    <name type="scientific">Platanthera guangdongensis</name>
    <dbReference type="NCBI Taxonomy" id="2320717"/>
    <lineage>
        <taxon>Eukaryota</taxon>
        <taxon>Viridiplantae</taxon>
        <taxon>Streptophyta</taxon>
        <taxon>Embryophyta</taxon>
        <taxon>Tracheophyta</taxon>
        <taxon>Spermatophyta</taxon>
        <taxon>Magnoliopsida</taxon>
        <taxon>Liliopsida</taxon>
        <taxon>Asparagales</taxon>
        <taxon>Orchidaceae</taxon>
        <taxon>Orchidoideae</taxon>
        <taxon>Orchideae</taxon>
        <taxon>Orchidinae</taxon>
        <taxon>Platanthera</taxon>
    </lineage>
</organism>
<dbReference type="InterPro" id="IPR000679">
    <property type="entry name" value="Znf_GATA"/>
</dbReference>
<dbReference type="SUPFAM" id="SSF57716">
    <property type="entry name" value="Glucocorticoid receptor-like (DNA-binding domain)"/>
    <property type="match status" value="1"/>
</dbReference>
<feature type="domain" description="GATA-type" evidence="10">
    <location>
        <begin position="123"/>
        <end position="159"/>
    </location>
</feature>
<dbReference type="PANTHER" id="PTHR46813">
    <property type="entry name" value="GATA TRANSCRIPTION FACTOR 18"/>
    <property type="match status" value="1"/>
</dbReference>
<dbReference type="PROSITE" id="PS00344">
    <property type="entry name" value="GATA_ZN_FINGER_1"/>
    <property type="match status" value="1"/>
</dbReference>
<dbReference type="Pfam" id="PF00320">
    <property type="entry name" value="GATA"/>
    <property type="match status" value="1"/>
</dbReference>
<keyword evidence="4" id="KW-0805">Transcription regulation</keyword>
<comment type="caution">
    <text evidence="11">The sequence shown here is derived from an EMBL/GenBank/DDBJ whole genome shotgun (WGS) entry which is preliminary data.</text>
</comment>
<name>A0ABR2M7J1_9ASPA</name>
<keyword evidence="1" id="KW-0479">Metal-binding</keyword>